<dbReference type="Proteomes" id="UP001201701">
    <property type="component" value="Unassembled WGS sequence"/>
</dbReference>
<evidence type="ECO:0000313" key="3">
    <source>
        <dbReference type="Proteomes" id="UP001201701"/>
    </source>
</evidence>
<organism evidence="2 3">
    <name type="scientific">Mesorhizobium retamae</name>
    <dbReference type="NCBI Taxonomy" id="2912854"/>
    <lineage>
        <taxon>Bacteria</taxon>
        <taxon>Pseudomonadati</taxon>
        <taxon>Pseudomonadota</taxon>
        <taxon>Alphaproteobacteria</taxon>
        <taxon>Hyphomicrobiales</taxon>
        <taxon>Phyllobacteriaceae</taxon>
        <taxon>Mesorhizobium</taxon>
    </lineage>
</organism>
<dbReference type="EMBL" id="JAKREW010000102">
    <property type="protein sequence ID" value="MCG7509391.1"/>
    <property type="molecule type" value="Genomic_DNA"/>
</dbReference>
<dbReference type="InterPro" id="IPR025983">
    <property type="entry name" value="Cys_rich_CPCC"/>
</dbReference>
<dbReference type="Pfam" id="PF14206">
    <property type="entry name" value="Cys_rich_CPCC"/>
    <property type="match status" value="1"/>
</dbReference>
<gene>
    <name evidence="2" type="ORF">L4923_30635</name>
</gene>
<proteinExistence type="predicted"/>
<sequence length="60" mass="6407">MDQSGAFEICPVCQWEDDGQGDSNLDVVRGGLNGDLSLQQARLNFAAFGACSEEALPFGR</sequence>
<reference evidence="2 3" key="1">
    <citation type="submission" date="2022-02" db="EMBL/GenBank/DDBJ databases">
        <title>Draft genome sequence of Mezorhizobium retamae strain IRAMC:0171 isolated from Retama raetam nodules.</title>
        <authorList>
            <person name="Bengaied R."/>
            <person name="Sbissi I."/>
            <person name="Huber K."/>
            <person name="Ghodbane F."/>
            <person name="Nouioui I."/>
            <person name="Tarhouni M."/>
            <person name="Gtari M."/>
        </authorList>
    </citation>
    <scope>NUCLEOTIDE SEQUENCE [LARGE SCALE GENOMIC DNA]</scope>
    <source>
        <strain evidence="2 3">IRAMC:0171</strain>
    </source>
</reference>
<feature type="domain" description="Cysteine-rich CPCC" evidence="1">
    <location>
        <begin position="2"/>
        <end position="56"/>
    </location>
</feature>
<accession>A0ABS9QRP0</accession>
<evidence type="ECO:0000259" key="1">
    <source>
        <dbReference type="Pfam" id="PF14206"/>
    </source>
</evidence>
<name>A0ABS9QRP0_9HYPH</name>
<protein>
    <recommendedName>
        <fullName evidence="1">Cysteine-rich CPCC domain-containing protein</fullName>
    </recommendedName>
</protein>
<comment type="caution">
    <text evidence="2">The sequence shown here is derived from an EMBL/GenBank/DDBJ whole genome shotgun (WGS) entry which is preliminary data.</text>
</comment>
<evidence type="ECO:0000313" key="2">
    <source>
        <dbReference type="EMBL" id="MCG7509391.1"/>
    </source>
</evidence>
<keyword evidence="3" id="KW-1185">Reference proteome</keyword>